<dbReference type="EMBL" id="CABWIH010000054">
    <property type="protein sequence ID" value="VWM01993.1"/>
    <property type="molecule type" value="Genomic_DNA"/>
</dbReference>
<sequence length="111" mass="12861">MTTQKGVSRYTDLEGTPFEIFEVPDKADQSLVVTDPSTHPFGFLLQHKQFENPELTWSGEIEREVVAGLLRTDENAEVWAESWGWWALDVYERCKREGTLPKPKKKHRRSA</sequence>
<dbReference type="Proteomes" id="UP000330807">
    <property type="component" value="Unassembled WGS sequence"/>
</dbReference>
<accession>A0A5K1JCA9</accession>
<dbReference type="AlphaFoldDB" id="A0A5K1JCA9"/>
<organism evidence="1 2">
    <name type="scientific">Collinsella aerofaciens</name>
    <dbReference type="NCBI Taxonomy" id="74426"/>
    <lineage>
        <taxon>Bacteria</taxon>
        <taxon>Bacillati</taxon>
        <taxon>Actinomycetota</taxon>
        <taxon>Coriobacteriia</taxon>
        <taxon>Coriobacteriales</taxon>
        <taxon>Coriobacteriaceae</taxon>
        <taxon>Collinsella</taxon>
    </lineage>
</organism>
<protein>
    <submittedName>
        <fullName evidence="1">Uncharacterized protein</fullName>
    </submittedName>
</protein>
<name>A0A5K1JCA9_9ACTN</name>
<evidence type="ECO:0000313" key="1">
    <source>
        <dbReference type="EMBL" id="VWM01993.1"/>
    </source>
</evidence>
<reference evidence="1 2" key="1">
    <citation type="submission" date="2019-10" db="EMBL/GenBank/DDBJ databases">
        <authorList>
            <person name="Wolf R A."/>
        </authorList>
    </citation>
    <scope>NUCLEOTIDE SEQUENCE [LARGE SCALE GENOMIC DNA]</scope>
    <source>
        <strain evidence="1">Collinsella_aerofaciens_AK_138A</strain>
    </source>
</reference>
<gene>
    <name evidence="1" type="ORF">LMKDKBCB_02241</name>
</gene>
<evidence type="ECO:0000313" key="2">
    <source>
        <dbReference type="Proteomes" id="UP000330807"/>
    </source>
</evidence>
<dbReference type="RefSeq" id="WP_156064147.1">
    <property type="nucleotide sequence ID" value="NZ_CABWIH010000054.1"/>
</dbReference>
<proteinExistence type="predicted"/>